<feature type="region of interest" description="Disordered" evidence="1">
    <location>
        <begin position="77"/>
        <end position="137"/>
    </location>
</feature>
<keyword evidence="2" id="KW-0732">Signal</keyword>
<evidence type="ECO:0000256" key="2">
    <source>
        <dbReference type="SAM" id="SignalP"/>
    </source>
</evidence>
<dbReference type="Proteomes" id="UP001515660">
    <property type="component" value="Unassembled WGS sequence"/>
</dbReference>
<keyword evidence="4" id="KW-1185">Reference proteome</keyword>
<feature type="compositionally biased region" description="Acidic residues" evidence="1">
    <location>
        <begin position="101"/>
        <end position="137"/>
    </location>
</feature>
<reference evidence="3 4" key="1">
    <citation type="journal article" date="2022" name="Microorganisms">
        <title>Genome Sequence and Characterization of a Xanthorhodopsin-Containing, Aerobic Anoxygenic Phototrophic Rhodobacter Species, Isolated from Mesophilic Conditions at Yellowstone National Park.</title>
        <authorList>
            <person name="Kyndt J.A."/>
            <person name="Robertson S."/>
            <person name="Shoffstall I.B."/>
            <person name="Ramaley R.F."/>
            <person name="Meyer T.E."/>
        </authorList>
    </citation>
    <scope>NUCLEOTIDE SEQUENCE [LARGE SCALE GENOMIC DNA]</scope>
    <source>
        <strain evidence="3 4">M37P</strain>
    </source>
</reference>
<gene>
    <name evidence="3" type="ORF">G8O29_05235</name>
</gene>
<dbReference type="EMBL" id="JAANHS010000003">
    <property type="protein sequence ID" value="NHB76146.1"/>
    <property type="molecule type" value="Genomic_DNA"/>
</dbReference>
<name>A0ABX0G4Y2_9RHOB</name>
<feature type="signal peptide" evidence="2">
    <location>
        <begin position="1"/>
        <end position="23"/>
    </location>
</feature>
<sequence>MKLRSRLLCYTAAIALSAGAAFAAIDGNRLADDYLAQGYTFVEVKVGPTQTKVEAIKGNSKLEVVYDNETGQIIKQELEPADPEEVGRTGKEVKTVRYDFEEIEDEVDDDDDDRDDDDDDDDDDDHDDDDDDDDDDD</sequence>
<comment type="caution">
    <text evidence="3">The sequence shown here is derived from an EMBL/GenBank/DDBJ whole genome shotgun (WGS) entry which is preliminary data.</text>
</comment>
<organism evidence="3 4">
    <name type="scientific">Rhodobacter calidifons</name>
    <dbReference type="NCBI Taxonomy" id="2715277"/>
    <lineage>
        <taxon>Bacteria</taxon>
        <taxon>Pseudomonadati</taxon>
        <taxon>Pseudomonadota</taxon>
        <taxon>Alphaproteobacteria</taxon>
        <taxon>Rhodobacterales</taxon>
        <taxon>Rhodobacter group</taxon>
        <taxon>Rhodobacter</taxon>
    </lineage>
</organism>
<evidence type="ECO:0000313" key="4">
    <source>
        <dbReference type="Proteomes" id="UP001515660"/>
    </source>
</evidence>
<dbReference type="RefSeq" id="WP_166402199.1">
    <property type="nucleotide sequence ID" value="NZ_JAANHS010000003.1"/>
</dbReference>
<evidence type="ECO:0000256" key="1">
    <source>
        <dbReference type="SAM" id="MobiDB-lite"/>
    </source>
</evidence>
<proteinExistence type="predicted"/>
<protein>
    <submittedName>
        <fullName evidence="3">PepSY domain-containing protein</fullName>
    </submittedName>
</protein>
<accession>A0ABX0G4Y2</accession>
<feature type="chain" id="PRO_5046599805" evidence="2">
    <location>
        <begin position="24"/>
        <end position="137"/>
    </location>
</feature>
<feature type="compositionally biased region" description="Basic and acidic residues" evidence="1">
    <location>
        <begin position="85"/>
        <end position="100"/>
    </location>
</feature>
<evidence type="ECO:0000313" key="3">
    <source>
        <dbReference type="EMBL" id="NHB76146.1"/>
    </source>
</evidence>